<reference evidence="1 2" key="1">
    <citation type="submission" date="2024-06" db="EMBL/GenBank/DDBJ databases">
        <title>Brevundimonas sp. C11.</title>
        <authorList>
            <person name="Maltman C."/>
        </authorList>
    </citation>
    <scope>NUCLEOTIDE SEQUENCE [LARGE SCALE GENOMIC DNA]</scope>
    <source>
        <strain evidence="1 2">C11</strain>
    </source>
</reference>
<sequence length="119" mass="13672">MIKSVRTVVNYLTWPARWAGRLWDRFHGYSVISVEDLPDRLKRRTLYVVGESACPLHASMACPLKRCSTTLNMNLAPDELPMWSLSETAEGAPTLSPSVWRRTECGCHFFLRNGRIEWC</sequence>
<dbReference type="Pfam" id="PF20137">
    <property type="entry name" value="BubE"/>
    <property type="match status" value="1"/>
</dbReference>
<dbReference type="InterPro" id="IPR045384">
    <property type="entry name" value="DUF6527"/>
</dbReference>
<evidence type="ECO:0000313" key="2">
    <source>
        <dbReference type="Proteomes" id="UP001445732"/>
    </source>
</evidence>
<comment type="caution">
    <text evidence="1">The sequence shown here is derived from an EMBL/GenBank/DDBJ whole genome shotgun (WGS) entry which is preliminary data.</text>
</comment>
<name>A0ABV1NL77_9CAUL</name>
<evidence type="ECO:0000313" key="1">
    <source>
        <dbReference type="EMBL" id="MEQ7154591.1"/>
    </source>
</evidence>
<gene>
    <name evidence="1" type="ORF">ABN401_05125</name>
</gene>
<keyword evidence="2" id="KW-1185">Reference proteome</keyword>
<proteinExistence type="predicted"/>
<accession>A0ABV1NL77</accession>
<dbReference type="EMBL" id="JBEGDD010000003">
    <property type="protein sequence ID" value="MEQ7154591.1"/>
    <property type="molecule type" value="Genomic_DNA"/>
</dbReference>
<organism evidence="1 2">
    <name type="scientific">Brevundimonas aurifodinae</name>
    <dbReference type="NCBI Taxonomy" id="1508312"/>
    <lineage>
        <taxon>Bacteria</taxon>
        <taxon>Pseudomonadati</taxon>
        <taxon>Pseudomonadota</taxon>
        <taxon>Alphaproteobacteria</taxon>
        <taxon>Caulobacterales</taxon>
        <taxon>Caulobacteraceae</taxon>
        <taxon>Brevundimonas</taxon>
    </lineage>
</organism>
<dbReference type="RefSeq" id="WP_349683754.1">
    <property type="nucleotide sequence ID" value="NZ_JBEGDD010000003.1"/>
</dbReference>
<dbReference type="Proteomes" id="UP001445732">
    <property type="component" value="Unassembled WGS sequence"/>
</dbReference>
<protein>
    <submittedName>
        <fullName evidence="1">DUF6527 family protein</fullName>
    </submittedName>
</protein>